<proteinExistence type="predicted"/>
<dbReference type="EMBL" id="QDGB01000282">
    <property type="protein sequence ID" value="RQX15195.1"/>
    <property type="molecule type" value="Genomic_DNA"/>
</dbReference>
<gene>
    <name evidence="2" type="ORF">DDE19_20445</name>
</gene>
<dbReference type="RefSeq" id="WP_124820932.1">
    <property type="nucleotide sequence ID" value="NZ_QDGB01000282.1"/>
</dbReference>
<organism evidence="2 3">
    <name type="scientific">Micromonospora ureilytica</name>
    <dbReference type="NCBI Taxonomy" id="709868"/>
    <lineage>
        <taxon>Bacteria</taxon>
        <taxon>Bacillati</taxon>
        <taxon>Actinomycetota</taxon>
        <taxon>Actinomycetes</taxon>
        <taxon>Micromonosporales</taxon>
        <taxon>Micromonosporaceae</taxon>
        <taxon>Micromonospora</taxon>
    </lineage>
</organism>
<keyword evidence="1" id="KW-0472">Membrane</keyword>
<dbReference type="Proteomes" id="UP000278981">
    <property type="component" value="Unassembled WGS sequence"/>
</dbReference>
<evidence type="ECO:0000256" key="1">
    <source>
        <dbReference type="SAM" id="Phobius"/>
    </source>
</evidence>
<protein>
    <recommendedName>
        <fullName evidence="4">DUF4760 domain-containing protein</fullName>
    </recommendedName>
</protein>
<sequence length="182" mass="20316">MSAGDWAQSIIGVLSIVLSASVALWVYRREGKGRREEAEEVARRARRREQHGDDYREAVRTLERFQEIFESALARPKSKDELEAAGLKDAIKSIDGIGRRADHLFLPLGDVWVNAQELAPSFDLTKMMAAAVGSDGSVSPTRMAIYVEAAFLTYVKQREAAHEGLKNVKKARDAVKEEWGKD</sequence>
<keyword evidence="1" id="KW-0812">Transmembrane</keyword>
<feature type="transmembrane region" description="Helical" evidence="1">
    <location>
        <begin position="6"/>
        <end position="27"/>
    </location>
</feature>
<keyword evidence="1" id="KW-1133">Transmembrane helix</keyword>
<evidence type="ECO:0008006" key="4">
    <source>
        <dbReference type="Google" id="ProtNLM"/>
    </source>
</evidence>
<evidence type="ECO:0000313" key="2">
    <source>
        <dbReference type="EMBL" id="RQX15195.1"/>
    </source>
</evidence>
<name>A0A3N9XQ09_9ACTN</name>
<accession>A0A3N9XQ09</accession>
<evidence type="ECO:0000313" key="3">
    <source>
        <dbReference type="Proteomes" id="UP000278981"/>
    </source>
</evidence>
<dbReference type="AlphaFoldDB" id="A0A3N9XQ09"/>
<reference evidence="2 3" key="1">
    <citation type="submission" date="2018-04" db="EMBL/GenBank/DDBJ databases">
        <title>Micromonosporas from Atacama Desert.</title>
        <authorList>
            <person name="Carro L."/>
            <person name="Klenk H.-P."/>
            <person name="Goodfellow M."/>
        </authorList>
    </citation>
    <scope>NUCLEOTIDE SEQUENCE [LARGE SCALE GENOMIC DNA]</scope>
    <source>
        <strain evidence="2 3">LB19</strain>
    </source>
</reference>
<comment type="caution">
    <text evidence="2">The sequence shown here is derived from an EMBL/GenBank/DDBJ whole genome shotgun (WGS) entry which is preliminary data.</text>
</comment>